<dbReference type="AlphaFoldDB" id="A0A3M9MMT2"/>
<sequence>MPGKKKPFHTRLIFFLIFFQSRATVLFSGLSYPQNRDSSSVNQTLCFNPLVVPLPQDDKESLCINLMKNSPITLLSAPQKGRRALFSIRKAGLVSGTAKTLTLLLVALSTLLASCQEDEEDAPAPVIGTIMANAGADQTTQVGQTVTLDGSGSKDSRNDSISYNWSVVLKPAGSTPDLTNPKKVKPTFVPDAAGDYKLELTVSSKNGQKKDTVQVTATPVSDPNSATILSTDIISDLVLKDKFSEPGKADYIVTGFLRVSAPVRVEPGVVVEFEADKGLRIAYGGSLNAIGNATKKIVFTGRNKTPGFWRGIMVESTSDLNAFDYVEVAYGGSSDLDPLLMNVKTNVGIVGGYMSNASFRVTNSTFKHANGYGMSAGNLTQFANNTFTDNSTMPLNVAASVAHMLDAASTFVVQNDSKGVAISGSIPEYHTSNWPALKNGVKYIAIDDITVEGDLTVAPGVTVEFMRGKGMEVRGMGTLKAIGTADKKITFTGWSKLKGAWKGIVINSAKVTSELTHTEVAYGGETSYRVGNRDLKANVLLWANPNQPGTRGVLKLTHSSITNSGGYGLVVAPGGGYLSDFASNVFSHNTGAALFIDPNQIYRLDNHSRFNLNNGYNGLETEGVVSEGGEVAWPTPIGGLYVHVLSDLYIRTGVKMISQPQKPIVVQFNENRVLRVQNNGYLVAKGLKDSDVSFTGFHGQNKLAYWQGIIFESRSPLNELNEVNVSYGGTNIPGEIGPTANITVRGAVKLIDCEIYNSLGWGVFAAPSSTINADAKTANWFGNNAKGSIYKVD</sequence>
<dbReference type="InterPro" id="IPR013783">
    <property type="entry name" value="Ig-like_fold"/>
</dbReference>
<evidence type="ECO:0008006" key="3">
    <source>
        <dbReference type="Google" id="ProtNLM"/>
    </source>
</evidence>
<keyword evidence="2" id="KW-1185">Reference proteome</keyword>
<accession>A0A3M9MMT2</accession>
<proteinExistence type="predicted"/>
<dbReference type="SUPFAM" id="SSF49299">
    <property type="entry name" value="PKD domain"/>
    <property type="match status" value="1"/>
</dbReference>
<dbReference type="InterPro" id="IPR035986">
    <property type="entry name" value="PKD_dom_sf"/>
</dbReference>
<gene>
    <name evidence="1" type="ORF">EFB08_10215</name>
</gene>
<name>A0A3M9MMT2_9BACT</name>
<dbReference type="Gene3D" id="2.60.40.10">
    <property type="entry name" value="Immunoglobulins"/>
    <property type="match status" value="1"/>
</dbReference>
<comment type="caution">
    <text evidence="1">The sequence shown here is derived from an EMBL/GenBank/DDBJ whole genome shotgun (WGS) entry which is preliminary data.</text>
</comment>
<dbReference type="EMBL" id="RJJD01000005">
    <property type="protein sequence ID" value="RNI26846.1"/>
    <property type="molecule type" value="Genomic_DNA"/>
</dbReference>
<evidence type="ECO:0000313" key="2">
    <source>
        <dbReference type="Proteomes" id="UP000272117"/>
    </source>
</evidence>
<organism evidence="1 2">
    <name type="scientific">Rufibacter latericius</name>
    <dbReference type="NCBI Taxonomy" id="2487040"/>
    <lineage>
        <taxon>Bacteria</taxon>
        <taxon>Pseudomonadati</taxon>
        <taxon>Bacteroidota</taxon>
        <taxon>Cytophagia</taxon>
        <taxon>Cytophagales</taxon>
        <taxon>Hymenobacteraceae</taxon>
        <taxon>Rufibacter</taxon>
    </lineage>
</organism>
<reference evidence="1 2" key="1">
    <citation type="submission" date="2018-11" db="EMBL/GenBank/DDBJ databases">
        <title>Rufibacter latericius sp. nov., isolated from water in Baiyang Lake.</title>
        <authorList>
            <person name="Yang Y."/>
        </authorList>
    </citation>
    <scope>NUCLEOTIDE SEQUENCE [LARGE SCALE GENOMIC DNA]</scope>
    <source>
        <strain evidence="1 2">R-22-1c-1</strain>
    </source>
</reference>
<protein>
    <recommendedName>
        <fullName evidence="3">PKD domain-containing protein</fullName>
    </recommendedName>
</protein>
<dbReference type="Proteomes" id="UP000272117">
    <property type="component" value="Unassembled WGS sequence"/>
</dbReference>
<evidence type="ECO:0000313" key="1">
    <source>
        <dbReference type="EMBL" id="RNI26846.1"/>
    </source>
</evidence>
<dbReference type="Pfam" id="PF22352">
    <property type="entry name" value="K319L-like_PKD"/>
    <property type="match status" value="1"/>
</dbReference>